<dbReference type="EMBL" id="RWIC01003169">
    <property type="protein sequence ID" value="TKC33478.1"/>
    <property type="molecule type" value="Genomic_DNA"/>
</dbReference>
<organism evidence="1 2">
    <name type="scientific">Monodon monoceros</name>
    <name type="common">Narwhal</name>
    <name type="synonym">Ceratodon monodon</name>
    <dbReference type="NCBI Taxonomy" id="40151"/>
    <lineage>
        <taxon>Eukaryota</taxon>
        <taxon>Metazoa</taxon>
        <taxon>Chordata</taxon>
        <taxon>Craniata</taxon>
        <taxon>Vertebrata</taxon>
        <taxon>Euteleostomi</taxon>
        <taxon>Mammalia</taxon>
        <taxon>Eutheria</taxon>
        <taxon>Laurasiatheria</taxon>
        <taxon>Artiodactyla</taxon>
        <taxon>Whippomorpha</taxon>
        <taxon>Cetacea</taxon>
        <taxon>Odontoceti</taxon>
        <taxon>Monodontidae</taxon>
        <taxon>Monodon</taxon>
    </lineage>
</organism>
<protein>
    <submittedName>
        <fullName evidence="1">Uncharacterized protein</fullName>
    </submittedName>
</protein>
<accession>A0A4U1EBW6</accession>
<sequence>WVSRAPRLPGCRWRAPGATPGAVAPGARAARGQGGGSWCLRGRVERRCQQGGRLPMDELALGPQWGRPAAAATFPPQEDATAATVVPFQRMLSPRRAPEVFYGLSDRGAHRGYPIPTPRVCVGLFGALGGNQPSCRAQPLSGRAGARRLSSV</sequence>
<gene>
    <name evidence="1" type="ORF">EI555_009604</name>
</gene>
<comment type="caution">
    <text evidence="1">The sequence shown here is derived from an EMBL/GenBank/DDBJ whole genome shotgun (WGS) entry which is preliminary data.</text>
</comment>
<proteinExistence type="predicted"/>
<feature type="non-terminal residue" evidence="1">
    <location>
        <position position="1"/>
    </location>
</feature>
<dbReference type="AlphaFoldDB" id="A0A4U1EBW6"/>
<name>A0A4U1EBW6_MONMO</name>
<reference evidence="2" key="1">
    <citation type="journal article" date="2019" name="IScience">
        <title>Narwhal Genome Reveals Long-Term Low Genetic Diversity despite Current Large Abundance Size.</title>
        <authorList>
            <person name="Westbury M.V."/>
            <person name="Petersen B."/>
            <person name="Garde E."/>
            <person name="Heide-Jorgensen M.P."/>
            <person name="Lorenzen E.D."/>
        </authorList>
    </citation>
    <scope>NUCLEOTIDE SEQUENCE [LARGE SCALE GENOMIC DNA]</scope>
</reference>
<dbReference type="Proteomes" id="UP000308365">
    <property type="component" value="Unassembled WGS sequence"/>
</dbReference>
<evidence type="ECO:0000313" key="2">
    <source>
        <dbReference type="Proteomes" id="UP000308365"/>
    </source>
</evidence>
<evidence type="ECO:0000313" key="1">
    <source>
        <dbReference type="EMBL" id="TKC33478.1"/>
    </source>
</evidence>